<evidence type="ECO:0000256" key="11">
    <source>
        <dbReference type="ARBA" id="ARBA00023326"/>
    </source>
</evidence>
<evidence type="ECO:0000256" key="12">
    <source>
        <dbReference type="RuleBase" id="RU361169"/>
    </source>
</evidence>
<dbReference type="SUPFAM" id="SSF51126">
    <property type="entry name" value="Pectin lyase-like"/>
    <property type="match status" value="1"/>
</dbReference>
<evidence type="ECO:0000256" key="7">
    <source>
        <dbReference type="ARBA" id="ARBA00023180"/>
    </source>
</evidence>
<keyword evidence="9 12" id="KW-0326">Glycosidase</keyword>
<keyword evidence="5 12" id="KW-0378">Hydrolase</keyword>
<evidence type="ECO:0000313" key="16">
    <source>
        <dbReference type="Proteomes" id="UP000558688"/>
    </source>
</evidence>
<dbReference type="InterPro" id="IPR012334">
    <property type="entry name" value="Pectin_lyas_fold"/>
</dbReference>
<keyword evidence="3" id="KW-0964">Secreted</keyword>
<keyword evidence="6" id="KW-1015">Disulfide bond</keyword>
<dbReference type="InterPro" id="IPR000743">
    <property type="entry name" value="Glyco_hydro_28"/>
</dbReference>
<dbReference type="PANTHER" id="PTHR31736:SF19">
    <property type="entry name" value="PECTIN LYASE SUPERFAMILY PROTEIN-RELATED"/>
    <property type="match status" value="1"/>
</dbReference>
<sequence length="676" mass="71926">MRHSFISALIAVGSAVQAAAQLNGKVGPLTTPSAKAAIKTCNIVDYGAKANAKTDNGPAIQKAWNDCRTSGGEVYVPEGDYGLGTWVTLTSSKPMSFRLDGIIYRIGTDGGNMFMFKHLEDFEFYSSTSKGAIQGYGYEFHKKDEYGPRILRFADVKSFSIHDVALVDSPAFHFSIDTCSDGEVYNMAIHGGNRGGLDGIDVWGTNIHIHDVEVSNKDECVTVKNPSDHLLIENIFCNWSGGCAMGSLATDTDIHDIEYNNIYTQRSNQMYMFKSYGGSGTVNNVALKNFAGHSNAYTLDLDAQWSSMKPIAGDGILYTNMTFSGWSGTCADGHQRGPIKFNCPADVPCTDMQVDDFTVGSNKGDTVEHVCKNAYGSGACLKKGDGGAYTTTQTVDAASAATPTMDGEIENGLGLTISIAIPTIRPSFFPGVAAISPRMADASKAQATARVETSVPTEAETAADTSAVADVTAPINTSAASSTSAAVSEVTPVATSAASIDAPNSLLPEEHSTLETAVKASKTAKAAAPLRISSGNHPSPSQAPPLAIASIDAVKKSVMGCVGLMGMNNLLSTANNASMQLQRTIRSKYGERSRSPDNPSCGNFSKPFSTMFGPDWKEGHNMRRHNDPFEVSLPDDNTTALENICSIIHFQNDKIPWALAADKYNCLNALQFASKD</sequence>
<organism evidence="15 16">
    <name type="scientific">Fusarium oxysporum</name>
    <name type="common">Fusarium vascular wilt</name>
    <dbReference type="NCBI Taxonomy" id="5507"/>
    <lineage>
        <taxon>Eukaryota</taxon>
        <taxon>Fungi</taxon>
        <taxon>Dikarya</taxon>
        <taxon>Ascomycota</taxon>
        <taxon>Pezizomycotina</taxon>
        <taxon>Sordariomycetes</taxon>
        <taxon>Hypocreomycetidae</taxon>
        <taxon>Hypocreales</taxon>
        <taxon>Nectriaceae</taxon>
        <taxon>Fusarium</taxon>
        <taxon>Fusarium oxysporum species complex</taxon>
    </lineage>
</organism>
<dbReference type="Pfam" id="PF12708">
    <property type="entry name" value="Pect-lyase_RHGA_epim"/>
    <property type="match status" value="1"/>
</dbReference>
<proteinExistence type="inferred from homology"/>
<dbReference type="Proteomes" id="UP000558688">
    <property type="component" value="Unassembled WGS sequence"/>
</dbReference>
<evidence type="ECO:0000256" key="4">
    <source>
        <dbReference type="ARBA" id="ARBA00022729"/>
    </source>
</evidence>
<dbReference type="GO" id="GO:0071555">
    <property type="term" value="P:cell wall organization"/>
    <property type="evidence" value="ECO:0007669"/>
    <property type="project" value="UniProtKB-KW"/>
</dbReference>
<comment type="caution">
    <text evidence="15">The sequence shown here is derived from an EMBL/GenBank/DDBJ whole genome shotgun (WGS) entry which is preliminary data.</text>
</comment>
<keyword evidence="7" id="KW-0325">Glycoprotein</keyword>
<dbReference type="GO" id="GO:0046576">
    <property type="term" value="F:rhamnogalacturonan alpha-L-rhamnopyranosyl-(1-&gt;4)-alpha-D-galactopyranosyluronide lyase activity"/>
    <property type="evidence" value="ECO:0007669"/>
    <property type="project" value="UniProtKB-ARBA"/>
</dbReference>
<evidence type="ECO:0000256" key="3">
    <source>
        <dbReference type="ARBA" id="ARBA00022525"/>
    </source>
</evidence>
<dbReference type="AlphaFoldDB" id="A0A8H5A5C7"/>
<protein>
    <recommendedName>
        <fullName evidence="14">Rhamnogalacturonase A/B/Epimerase-like pectate lyase domain-containing protein</fullName>
    </recommendedName>
</protein>
<feature type="signal peptide" evidence="13">
    <location>
        <begin position="1"/>
        <end position="20"/>
    </location>
</feature>
<accession>A0A8H5A5C7</accession>
<evidence type="ECO:0000256" key="13">
    <source>
        <dbReference type="SAM" id="SignalP"/>
    </source>
</evidence>
<dbReference type="EMBL" id="JAAFOW010002445">
    <property type="protein sequence ID" value="KAF5257025.1"/>
    <property type="molecule type" value="Genomic_DNA"/>
</dbReference>
<evidence type="ECO:0000256" key="5">
    <source>
        <dbReference type="ARBA" id="ARBA00022801"/>
    </source>
</evidence>
<evidence type="ECO:0000256" key="2">
    <source>
        <dbReference type="ARBA" id="ARBA00008834"/>
    </source>
</evidence>
<reference evidence="15" key="1">
    <citation type="submission" date="2020-02" db="EMBL/GenBank/DDBJ databases">
        <title>Identification and distribution of gene clusters putatively required for synthesis of sphingolipid metabolism inhibitors in phylogenetically diverse species of the filamentous fungus Fusarium.</title>
        <authorList>
            <person name="Kim H.-S."/>
            <person name="Busman M."/>
            <person name="Brown D.W."/>
            <person name="Divon H."/>
            <person name="Uhlig S."/>
            <person name="Proctor R.H."/>
        </authorList>
    </citation>
    <scope>NUCLEOTIDE SEQUENCE [LARGE SCALE GENOMIC DNA]</scope>
    <source>
        <strain evidence="15">NRRL 39464</strain>
    </source>
</reference>
<dbReference type="GO" id="GO:0005576">
    <property type="term" value="C:extracellular region"/>
    <property type="evidence" value="ECO:0007669"/>
    <property type="project" value="UniProtKB-SubCell"/>
</dbReference>
<evidence type="ECO:0000259" key="14">
    <source>
        <dbReference type="Pfam" id="PF12708"/>
    </source>
</evidence>
<keyword evidence="4 13" id="KW-0732">Signal</keyword>
<evidence type="ECO:0000256" key="1">
    <source>
        <dbReference type="ARBA" id="ARBA00004613"/>
    </source>
</evidence>
<dbReference type="InterPro" id="IPR011050">
    <property type="entry name" value="Pectin_lyase_fold/virulence"/>
</dbReference>
<name>A0A8H5A5C7_FUSOX</name>
<keyword evidence="8" id="KW-0119">Carbohydrate metabolism</keyword>
<evidence type="ECO:0000313" key="15">
    <source>
        <dbReference type="EMBL" id="KAF5257025.1"/>
    </source>
</evidence>
<dbReference type="GO" id="GO:0000272">
    <property type="term" value="P:polysaccharide catabolic process"/>
    <property type="evidence" value="ECO:0007669"/>
    <property type="project" value="UniProtKB-KW"/>
</dbReference>
<feature type="domain" description="Rhamnogalacturonase A/B/Epimerase-like pectate lyase" evidence="14">
    <location>
        <begin position="41"/>
        <end position="82"/>
    </location>
</feature>
<feature type="chain" id="PRO_5034851598" description="Rhamnogalacturonase A/B/Epimerase-like pectate lyase domain-containing protein" evidence="13">
    <location>
        <begin position="21"/>
        <end position="676"/>
    </location>
</feature>
<dbReference type="PANTHER" id="PTHR31736">
    <property type="match status" value="1"/>
</dbReference>
<keyword evidence="11" id="KW-0624">Polysaccharide degradation</keyword>
<comment type="subcellular location">
    <subcellularLocation>
        <location evidence="1">Secreted</location>
    </subcellularLocation>
</comment>
<evidence type="ECO:0000256" key="6">
    <source>
        <dbReference type="ARBA" id="ARBA00023157"/>
    </source>
</evidence>
<dbReference type="InterPro" id="IPR024535">
    <property type="entry name" value="RHGA/B-epi-like_pectate_lyase"/>
</dbReference>
<gene>
    <name evidence="15" type="ORF">FOXYS1_12468</name>
</gene>
<evidence type="ECO:0000256" key="8">
    <source>
        <dbReference type="ARBA" id="ARBA00023277"/>
    </source>
</evidence>
<comment type="similarity">
    <text evidence="2 12">Belongs to the glycosyl hydrolase 28 family.</text>
</comment>
<dbReference type="Gene3D" id="2.160.20.10">
    <property type="entry name" value="Single-stranded right-handed beta-helix, Pectin lyase-like"/>
    <property type="match status" value="1"/>
</dbReference>
<evidence type="ECO:0000256" key="10">
    <source>
        <dbReference type="ARBA" id="ARBA00023316"/>
    </source>
</evidence>
<evidence type="ECO:0000256" key="9">
    <source>
        <dbReference type="ARBA" id="ARBA00023295"/>
    </source>
</evidence>
<dbReference type="GO" id="GO:0004650">
    <property type="term" value="F:polygalacturonase activity"/>
    <property type="evidence" value="ECO:0007669"/>
    <property type="project" value="InterPro"/>
</dbReference>
<dbReference type="Pfam" id="PF00295">
    <property type="entry name" value="Glyco_hydro_28"/>
    <property type="match status" value="1"/>
</dbReference>
<keyword evidence="10" id="KW-0961">Cell wall biogenesis/degradation</keyword>